<sequence>MAGSDTRGTLPATADLCDELEDALQYAQGGLLRDFGGHVAFGGRISTVQCLEDNSKVKEAVAENGKGRVLVIDGGASMQRALVGDQIAIKAAKNGWQGIVVNGCIRDSAAIAKVDIGVKAIGTIPRKTEKRGSGVRDVPVSFAGVLFRPGDVLVADEDGIVVSSNGDLDAKL</sequence>
<dbReference type="NCBIfam" id="NF006875">
    <property type="entry name" value="PRK09372.1"/>
    <property type="match status" value="1"/>
</dbReference>
<comment type="catalytic activity">
    <reaction evidence="7 9">
        <text>oxaloacetate + H(+) = pyruvate + CO2</text>
        <dbReference type="Rhea" id="RHEA:15641"/>
        <dbReference type="ChEBI" id="CHEBI:15361"/>
        <dbReference type="ChEBI" id="CHEBI:15378"/>
        <dbReference type="ChEBI" id="CHEBI:16452"/>
        <dbReference type="ChEBI" id="CHEBI:16526"/>
        <dbReference type="EC" id="4.1.1.112"/>
    </reaction>
</comment>
<evidence type="ECO:0000313" key="10">
    <source>
        <dbReference type="EMBL" id="GBG31406.1"/>
    </source>
</evidence>
<dbReference type="EMBL" id="BEYU01000097">
    <property type="protein sequence ID" value="GBG31406.1"/>
    <property type="molecule type" value="Genomic_DNA"/>
</dbReference>
<comment type="catalytic activity">
    <reaction evidence="1 9">
        <text>4-hydroxy-4-methyl-2-oxoglutarate = 2 pyruvate</text>
        <dbReference type="Rhea" id="RHEA:22748"/>
        <dbReference type="ChEBI" id="CHEBI:15361"/>
        <dbReference type="ChEBI" id="CHEBI:58276"/>
        <dbReference type="EC" id="4.1.3.17"/>
    </reaction>
</comment>
<dbReference type="Pfam" id="PF03737">
    <property type="entry name" value="RraA-like"/>
    <property type="match status" value="1"/>
</dbReference>
<gene>
    <name evidence="10" type="ORF">FCC1311_076302</name>
</gene>
<comment type="cofactor">
    <cofactor evidence="9">
        <name>a divalent metal cation</name>
        <dbReference type="ChEBI" id="CHEBI:60240"/>
    </cofactor>
</comment>
<keyword evidence="11" id="KW-1185">Reference proteome</keyword>
<evidence type="ECO:0000256" key="9">
    <source>
        <dbReference type="RuleBase" id="RU004338"/>
    </source>
</evidence>
<dbReference type="EC" id="4.1.1.112" evidence="9"/>
<evidence type="ECO:0000256" key="7">
    <source>
        <dbReference type="ARBA" id="ARBA00047973"/>
    </source>
</evidence>
<protein>
    <recommendedName>
        <fullName evidence="9">4-hydroxy-4-methyl-2-oxoglutarate aldolase</fullName>
        <shortName evidence="9">HMG aldolase</shortName>
        <ecNumber evidence="9">4.1.1.112</ecNumber>
        <ecNumber evidence="9">4.1.3.17</ecNumber>
    </recommendedName>
    <alternativeName>
        <fullName evidence="9">Oxaloacetate decarboxylase</fullName>
    </alternativeName>
</protein>
<evidence type="ECO:0000256" key="2">
    <source>
        <dbReference type="ARBA" id="ARBA00008621"/>
    </source>
</evidence>
<keyword evidence="4 8" id="KW-0479">Metal-binding</keyword>
<dbReference type="PANTHER" id="PTHR33254">
    <property type="entry name" value="4-HYDROXY-4-METHYL-2-OXOGLUTARATE ALDOLASE 3-RELATED"/>
    <property type="match status" value="1"/>
</dbReference>
<dbReference type="InterPro" id="IPR005493">
    <property type="entry name" value="RraA/RraA-like"/>
</dbReference>
<dbReference type="GO" id="GO:0046872">
    <property type="term" value="F:metal ion binding"/>
    <property type="evidence" value="ECO:0007669"/>
    <property type="project" value="UniProtKB-KW"/>
</dbReference>
<dbReference type="GO" id="GO:0047443">
    <property type="term" value="F:4-hydroxy-4-methyl-2-oxoglutarate aldolase activity"/>
    <property type="evidence" value="ECO:0007669"/>
    <property type="project" value="UniProtKB-EC"/>
</dbReference>
<evidence type="ECO:0000256" key="8">
    <source>
        <dbReference type="PIRSR" id="PIRSR605493-1"/>
    </source>
</evidence>
<feature type="binding site" evidence="8">
    <location>
        <begin position="84"/>
        <end position="87"/>
    </location>
    <ligand>
        <name>substrate</name>
    </ligand>
</feature>
<comment type="function">
    <text evidence="6 9">Catalyzes the aldol cleavage of 4-hydroxy-4-methyl-2-oxoglutarate (HMG) into 2 molecules of pyruvate. Also contains a secondary oxaloacetate (OAA) decarboxylase activity due to the common pyruvate enolate transition state formed following C-C bond cleavage in the retro-aldol and decarboxylation reactions.</text>
</comment>
<comment type="caution">
    <text evidence="10">The sequence shown here is derived from an EMBL/GenBank/DDBJ whole genome shotgun (WGS) entry which is preliminary data.</text>
</comment>
<feature type="binding site" evidence="8">
    <location>
        <position position="106"/>
    </location>
    <ligand>
        <name>substrate</name>
    </ligand>
</feature>
<name>A0A2R5GKH0_9STRA</name>
<accession>A0A2R5GKH0</accession>
<evidence type="ECO:0000256" key="4">
    <source>
        <dbReference type="ARBA" id="ARBA00022723"/>
    </source>
</evidence>
<evidence type="ECO:0000256" key="1">
    <source>
        <dbReference type="ARBA" id="ARBA00001342"/>
    </source>
</evidence>
<dbReference type="CDD" id="cd16841">
    <property type="entry name" value="RraA_family"/>
    <property type="match status" value="1"/>
</dbReference>
<organism evidence="10 11">
    <name type="scientific">Hondaea fermentalgiana</name>
    <dbReference type="NCBI Taxonomy" id="2315210"/>
    <lineage>
        <taxon>Eukaryota</taxon>
        <taxon>Sar</taxon>
        <taxon>Stramenopiles</taxon>
        <taxon>Bigyra</taxon>
        <taxon>Labyrinthulomycetes</taxon>
        <taxon>Thraustochytrida</taxon>
        <taxon>Thraustochytriidae</taxon>
        <taxon>Hondaea</taxon>
    </lineage>
</organism>
<dbReference type="InterPro" id="IPR010203">
    <property type="entry name" value="RraA"/>
</dbReference>
<dbReference type="OrthoDB" id="1476984at2759"/>
<dbReference type="NCBIfam" id="TIGR01935">
    <property type="entry name" value="NOT-MenG"/>
    <property type="match status" value="1"/>
</dbReference>
<dbReference type="InParanoid" id="A0A2R5GKH0"/>
<dbReference type="GO" id="GO:0008428">
    <property type="term" value="F:ribonuclease inhibitor activity"/>
    <property type="evidence" value="ECO:0007669"/>
    <property type="project" value="InterPro"/>
</dbReference>
<comment type="similarity">
    <text evidence="2 9">Belongs to the class II aldolase/RraA-like family.</text>
</comment>
<dbReference type="SUPFAM" id="SSF89562">
    <property type="entry name" value="RraA-like"/>
    <property type="match status" value="1"/>
</dbReference>
<dbReference type="InterPro" id="IPR036704">
    <property type="entry name" value="RraA/RraA-like_sf"/>
</dbReference>
<dbReference type="PANTHER" id="PTHR33254:SF4">
    <property type="entry name" value="4-HYDROXY-4-METHYL-2-OXOGLUTARATE ALDOLASE 3-RELATED"/>
    <property type="match status" value="1"/>
</dbReference>
<comment type="subunit">
    <text evidence="3 9">Homotrimer.</text>
</comment>
<dbReference type="GO" id="GO:0008948">
    <property type="term" value="F:oxaloacetate decarboxylase activity"/>
    <property type="evidence" value="ECO:0007669"/>
    <property type="project" value="UniProtKB-EC"/>
</dbReference>
<reference evidence="10 11" key="1">
    <citation type="submission" date="2017-12" db="EMBL/GenBank/DDBJ databases">
        <title>Sequencing, de novo assembly and annotation of complete genome of a new Thraustochytrid species, strain FCC1311.</title>
        <authorList>
            <person name="Sedici K."/>
            <person name="Godart F."/>
            <person name="Aiese Cigliano R."/>
            <person name="Sanseverino W."/>
            <person name="Barakat M."/>
            <person name="Ortet P."/>
            <person name="Marechal E."/>
            <person name="Cagnac O."/>
            <person name="Amato A."/>
        </authorList>
    </citation>
    <scope>NUCLEOTIDE SEQUENCE [LARGE SCALE GENOMIC DNA]</scope>
</reference>
<keyword evidence="8" id="KW-0460">Magnesium</keyword>
<feature type="binding site" evidence="8">
    <location>
        <position position="107"/>
    </location>
    <ligand>
        <name>Mg(2+)</name>
        <dbReference type="ChEBI" id="CHEBI:18420"/>
    </ligand>
</feature>
<dbReference type="Proteomes" id="UP000241890">
    <property type="component" value="Unassembled WGS sequence"/>
</dbReference>
<dbReference type="Gene3D" id="3.50.30.40">
    <property type="entry name" value="Ribonuclease E inhibitor RraA/RraA-like"/>
    <property type="match status" value="1"/>
</dbReference>
<evidence type="ECO:0000256" key="5">
    <source>
        <dbReference type="ARBA" id="ARBA00023239"/>
    </source>
</evidence>
<evidence type="ECO:0000256" key="6">
    <source>
        <dbReference type="ARBA" id="ARBA00025046"/>
    </source>
</evidence>
<dbReference type="AlphaFoldDB" id="A0A2R5GKH0"/>
<comment type="cofactor">
    <cofactor evidence="8">
        <name>Mg(2+)</name>
        <dbReference type="ChEBI" id="CHEBI:18420"/>
    </cofactor>
</comment>
<proteinExistence type="inferred from homology"/>
<dbReference type="GO" id="GO:0051252">
    <property type="term" value="P:regulation of RNA metabolic process"/>
    <property type="evidence" value="ECO:0007669"/>
    <property type="project" value="InterPro"/>
</dbReference>
<evidence type="ECO:0000313" key="11">
    <source>
        <dbReference type="Proteomes" id="UP000241890"/>
    </source>
</evidence>
<dbReference type="EC" id="4.1.3.17" evidence="9"/>
<evidence type="ECO:0000256" key="3">
    <source>
        <dbReference type="ARBA" id="ARBA00011233"/>
    </source>
</evidence>
<keyword evidence="5 9" id="KW-0456">Lyase</keyword>